<dbReference type="AlphaFoldDB" id="A0A835G855"/>
<comment type="caution">
    <text evidence="1">The sequence shown here is derived from an EMBL/GenBank/DDBJ whole genome shotgun (WGS) entry which is preliminary data.</text>
</comment>
<name>A0A835G855_SPOEX</name>
<sequence length="137" mass="15803">MTDFEKELKKNPTNSSDTTQGITVEFSAFRSFAMQALTRLQEQVNFLVQTIDTMVMRRRRKILLLHGVPETKEEDTAAVVVRVVKEHLKLDLEVPDIKRSHRMGRLTQKLRPILFKPHNTALRDGNWFGKTSLKGTV</sequence>
<evidence type="ECO:0000313" key="1">
    <source>
        <dbReference type="EMBL" id="KAF9408117.1"/>
    </source>
</evidence>
<dbReference type="Proteomes" id="UP000648187">
    <property type="component" value="Unassembled WGS sequence"/>
</dbReference>
<protein>
    <submittedName>
        <fullName evidence="1">Uncharacterized protein</fullName>
    </submittedName>
</protein>
<organism evidence="1 2">
    <name type="scientific">Spodoptera exigua</name>
    <name type="common">Beet armyworm</name>
    <name type="synonym">Noctua fulgens</name>
    <dbReference type="NCBI Taxonomy" id="7107"/>
    <lineage>
        <taxon>Eukaryota</taxon>
        <taxon>Metazoa</taxon>
        <taxon>Ecdysozoa</taxon>
        <taxon>Arthropoda</taxon>
        <taxon>Hexapoda</taxon>
        <taxon>Insecta</taxon>
        <taxon>Pterygota</taxon>
        <taxon>Neoptera</taxon>
        <taxon>Endopterygota</taxon>
        <taxon>Lepidoptera</taxon>
        <taxon>Glossata</taxon>
        <taxon>Ditrysia</taxon>
        <taxon>Noctuoidea</taxon>
        <taxon>Noctuidae</taxon>
        <taxon>Amphipyrinae</taxon>
        <taxon>Spodoptera</taxon>
    </lineage>
</organism>
<gene>
    <name evidence="1" type="ORF">HW555_012091</name>
</gene>
<keyword evidence="2" id="KW-1185">Reference proteome</keyword>
<reference evidence="1" key="1">
    <citation type="submission" date="2020-08" db="EMBL/GenBank/DDBJ databases">
        <title>Spodoptera exigua strain:BAW_Kor-Di-RS1 Genome sequencing and assembly.</title>
        <authorList>
            <person name="Kim J."/>
            <person name="Nam H.Y."/>
            <person name="Kwon M."/>
            <person name="Choi J.H."/>
            <person name="Cho S.R."/>
            <person name="Kim G.-H."/>
        </authorList>
    </citation>
    <scope>NUCLEOTIDE SEQUENCE</scope>
    <source>
        <strain evidence="1">BAW_Kor-Di-RS1</strain>
        <tissue evidence="1">Whole-body</tissue>
    </source>
</reference>
<evidence type="ECO:0000313" key="2">
    <source>
        <dbReference type="Proteomes" id="UP000648187"/>
    </source>
</evidence>
<accession>A0A835G855</accession>
<dbReference type="EMBL" id="JACKWZ010000406">
    <property type="protein sequence ID" value="KAF9408117.1"/>
    <property type="molecule type" value="Genomic_DNA"/>
</dbReference>
<proteinExistence type="predicted"/>